<keyword evidence="9" id="KW-1185">Reference proteome</keyword>
<evidence type="ECO:0000313" key="8">
    <source>
        <dbReference type="EMBL" id="MBB6733097.1"/>
    </source>
</evidence>
<organism evidence="8 9">
    <name type="scientific">Cohnella zeiphila</name>
    <dbReference type="NCBI Taxonomy" id="2761120"/>
    <lineage>
        <taxon>Bacteria</taxon>
        <taxon>Bacillati</taxon>
        <taxon>Bacillota</taxon>
        <taxon>Bacilli</taxon>
        <taxon>Bacillales</taxon>
        <taxon>Paenibacillaceae</taxon>
        <taxon>Cohnella</taxon>
    </lineage>
</organism>
<gene>
    <name evidence="8" type="ORF">H7C18_19445</name>
</gene>
<protein>
    <submittedName>
        <fullName evidence="8">Cellulose biosynthesis cyclic di-GMP-binding regulatory protein BcsB</fullName>
    </submittedName>
</protein>
<keyword evidence="2" id="KW-1003">Cell membrane</keyword>
<dbReference type="Pfam" id="PF03170">
    <property type="entry name" value="BcsB"/>
    <property type="match status" value="1"/>
</dbReference>
<comment type="subcellular location">
    <subcellularLocation>
        <location evidence="1">Cell membrane</location>
        <topology evidence="1">Single-pass membrane protein</topology>
    </subcellularLocation>
</comment>
<dbReference type="Proteomes" id="UP000564644">
    <property type="component" value="Unassembled WGS sequence"/>
</dbReference>
<evidence type="ECO:0000256" key="2">
    <source>
        <dbReference type="ARBA" id="ARBA00022475"/>
    </source>
</evidence>
<evidence type="ECO:0000256" key="3">
    <source>
        <dbReference type="ARBA" id="ARBA00022692"/>
    </source>
</evidence>
<keyword evidence="7" id="KW-0732">Signal</keyword>
<keyword evidence="3 6" id="KW-0812">Transmembrane</keyword>
<keyword evidence="4 6" id="KW-1133">Transmembrane helix</keyword>
<dbReference type="GO" id="GO:0005886">
    <property type="term" value="C:plasma membrane"/>
    <property type="evidence" value="ECO:0007669"/>
    <property type="project" value="UniProtKB-SubCell"/>
</dbReference>
<comment type="caution">
    <text evidence="8">The sequence shown here is derived from an EMBL/GenBank/DDBJ whole genome shotgun (WGS) entry which is preliminary data.</text>
</comment>
<feature type="chain" id="PRO_5031448923" evidence="7">
    <location>
        <begin position="32"/>
        <end position="694"/>
    </location>
</feature>
<evidence type="ECO:0000313" key="9">
    <source>
        <dbReference type="Proteomes" id="UP000564644"/>
    </source>
</evidence>
<accession>A0A7X0SN75</accession>
<sequence length="694" mass="74584">MKGDSQLKKFAKLMLLTVLLAMLVPAGAALAETSGTNGDLIYRTPIASADISLNGSSSRQQQFFQILSYWKVTGVQVSLDYLASPLTQNNRSSVTVLVNGTAVTSFRPVADGQKRQHLVIDVPGSVLVRGANTLTVEGNLTTGDDLQICTPNNESENWLELFKTSAVTVRYVALPLTGTIGDFNARFTGPDAISGEEGAIVVPKDAEASELEAAVYALSGFAQTAGGGSIPLLAAGDDDASGKKLLVVVALRSRLPAGLSALIGDSGLADKAVVRLVRPDSQPTLVVTSDNPDLLVKAGRFVGNPALLSQQSEGAKEITTATDTDTPPVAIAKITNLTASGDKLTGPGHLAQNYFIALPANRSIAEASKLSLNFRYARNLDFDRSMVTVLINDKPIGSKKLTSELADGDTLNLTIPKNMDLSGNFTVSVAFDLELLNTTCADRQSDMPWAYIDKESVLQLNTKDRTELLFNNYPYPFLRDGIYNHVGVVLPEDRGDYTYRAIGNLFNLLGQYAEGNTGEVAFLEDGASADELAGFNLIAIGSYRNNKVIRDQNGKLYFQYNGDGSGFVSNEKMSIDETYGQRLGSLQLIDSPYASGHGLLAVTGPDDEYVYLASKLIASQAEMWKVYGDAAVTDKDGHTAAYRFKLEKTDQAPVVQNILQRKDALTFTAAAVAVMVLVLVSLILMIRKHRKRRG</sequence>
<dbReference type="Gene3D" id="2.60.120.260">
    <property type="entry name" value="Galactose-binding domain-like"/>
    <property type="match status" value="2"/>
</dbReference>
<evidence type="ECO:0000256" key="4">
    <source>
        <dbReference type="ARBA" id="ARBA00022989"/>
    </source>
</evidence>
<keyword evidence="5 6" id="KW-0472">Membrane</keyword>
<dbReference type="InterPro" id="IPR018513">
    <property type="entry name" value="Cell_synthase_bac"/>
</dbReference>
<name>A0A7X0SN75_9BACL</name>
<dbReference type="PANTHER" id="PTHR39083">
    <property type="entry name" value="CYCLIC DI-GMP-BINDING PROTEIN"/>
    <property type="match status" value="1"/>
</dbReference>
<evidence type="ECO:0000256" key="5">
    <source>
        <dbReference type="ARBA" id="ARBA00023136"/>
    </source>
</evidence>
<feature type="transmembrane region" description="Helical" evidence="6">
    <location>
        <begin position="664"/>
        <end position="686"/>
    </location>
</feature>
<evidence type="ECO:0000256" key="7">
    <source>
        <dbReference type="SAM" id="SignalP"/>
    </source>
</evidence>
<dbReference type="EMBL" id="JACJVO010000024">
    <property type="protein sequence ID" value="MBB6733097.1"/>
    <property type="molecule type" value="Genomic_DNA"/>
</dbReference>
<evidence type="ECO:0000256" key="1">
    <source>
        <dbReference type="ARBA" id="ARBA00004162"/>
    </source>
</evidence>
<proteinExistence type="predicted"/>
<dbReference type="PANTHER" id="PTHR39083:SF1">
    <property type="entry name" value="CYCLIC DI-GMP-BINDING PROTEIN"/>
    <property type="match status" value="1"/>
</dbReference>
<dbReference type="AlphaFoldDB" id="A0A7X0SN75"/>
<evidence type="ECO:0000256" key="6">
    <source>
        <dbReference type="SAM" id="Phobius"/>
    </source>
</evidence>
<feature type="signal peptide" evidence="7">
    <location>
        <begin position="1"/>
        <end position="31"/>
    </location>
</feature>
<dbReference type="GO" id="GO:0006011">
    <property type="term" value="P:UDP-alpha-D-glucose metabolic process"/>
    <property type="evidence" value="ECO:0007669"/>
    <property type="project" value="InterPro"/>
</dbReference>
<reference evidence="8 9" key="1">
    <citation type="submission" date="2020-08" db="EMBL/GenBank/DDBJ databases">
        <title>Cohnella phylogeny.</title>
        <authorList>
            <person name="Dunlap C."/>
        </authorList>
    </citation>
    <scope>NUCLEOTIDE SEQUENCE [LARGE SCALE GENOMIC DNA]</scope>
    <source>
        <strain evidence="8 9">CBP 2801</strain>
    </source>
</reference>